<feature type="transmembrane region" description="Helical" evidence="1">
    <location>
        <begin position="47"/>
        <end position="64"/>
    </location>
</feature>
<organism evidence="2 3">
    <name type="scientific">Trichinella nativa</name>
    <dbReference type="NCBI Taxonomy" id="6335"/>
    <lineage>
        <taxon>Eukaryota</taxon>
        <taxon>Metazoa</taxon>
        <taxon>Ecdysozoa</taxon>
        <taxon>Nematoda</taxon>
        <taxon>Enoplea</taxon>
        <taxon>Dorylaimia</taxon>
        <taxon>Trichinellida</taxon>
        <taxon>Trichinellidae</taxon>
        <taxon>Trichinella</taxon>
    </lineage>
</organism>
<reference evidence="2 3" key="1">
    <citation type="submission" date="2015-05" db="EMBL/GenBank/DDBJ databases">
        <title>Evolution of Trichinella species and genotypes.</title>
        <authorList>
            <person name="Korhonen P.K."/>
            <person name="Edoardo P."/>
            <person name="Giuseppe L.R."/>
            <person name="Gasser R.B."/>
        </authorList>
    </citation>
    <scope>NUCLEOTIDE SEQUENCE [LARGE SCALE GENOMIC DNA]</scope>
    <source>
        <strain evidence="2">ISS10</strain>
    </source>
</reference>
<evidence type="ECO:0000313" key="2">
    <source>
        <dbReference type="EMBL" id="KRZ49769.1"/>
    </source>
</evidence>
<comment type="caution">
    <text evidence="2">The sequence shown here is derived from an EMBL/GenBank/DDBJ whole genome shotgun (WGS) entry which is preliminary data.</text>
</comment>
<keyword evidence="1" id="KW-0812">Transmembrane</keyword>
<name>A0A0V1KQU5_9BILA</name>
<dbReference type="EMBL" id="JYDW01000294">
    <property type="protein sequence ID" value="KRZ49769.1"/>
    <property type="molecule type" value="Genomic_DNA"/>
</dbReference>
<accession>A0A0V1KQU5</accession>
<gene>
    <name evidence="2" type="ORF">T02_10576</name>
</gene>
<protein>
    <submittedName>
        <fullName evidence="2">Uncharacterized protein</fullName>
    </submittedName>
</protein>
<keyword evidence="3" id="KW-1185">Reference proteome</keyword>
<proteinExistence type="predicted"/>
<dbReference type="AlphaFoldDB" id="A0A0V1KQU5"/>
<dbReference type="Proteomes" id="UP000054721">
    <property type="component" value="Unassembled WGS sequence"/>
</dbReference>
<keyword evidence="1" id="KW-1133">Transmembrane helix</keyword>
<keyword evidence="1" id="KW-0472">Membrane</keyword>
<evidence type="ECO:0000256" key="1">
    <source>
        <dbReference type="SAM" id="Phobius"/>
    </source>
</evidence>
<feature type="transmembrane region" description="Helical" evidence="1">
    <location>
        <begin position="70"/>
        <end position="87"/>
    </location>
</feature>
<evidence type="ECO:0000313" key="3">
    <source>
        <dbReference type="Proteomes" id="UP000054721"/>
    </source>
</evidence>
<sequence>MMSGTYSSEQEAGTTINSVIEDCIRNICLRWLYAYNDILCSNHFSKLYAIFCCCCAGHFLLKSVVKCGTVSNTCYFYFIIASMTFLIRKSVSILKFISSKDGYVRVV</sequence>